<proteinExistence type="predicted"/>
<evidence type="ECO:0000256" key="1">
    <source>
        <dbReference type="ARBA" id="ARBA00022741"/>
    </source>
</evidence>
<name>A0A0F9QG41_9ZZZZ</name>
<dbReference type="InterPro" id="IPR059101">
    <property type="entry name" value="NFACT-R_2"/>
</dbReference>
<gene>
    <name evidence="5" type="ORF">LCGC14_0707350</name>
</gene>
<dbReference type="PANTHER" id="PTHR11933">
    <property type="entry name" value="TRNA 5-METHYLAMINOMETHYL-2-THIOURIDYLATE -METHYLTRANSFERASE"/>
    <property type="match status" value="1"/>
</dbReference>
<dbReference type="Pfam" id="PF18297">
    <property type="entry name" value="NFACT-R_2"/>
    <property type="match status" value="1"/>
</dbReference>
<keyword evidence="1" id="KW-0547">Nucleotide-binding</keyword>
<feature type="domain" description="NFACT protein RNA binding" evidence="4">
    <location>
        <begin position="240"/>
        <end position="341"/>
    </location>
</feature>
<dbReference type="SUPFAM" id="SSF52402">
    <property type="entry name" value="Adenine nucleotide alpha hydrolases-like"/>
    <property type="match status" value="1"/>
</dbReference>
<dbReference type="Pfam" id="PF02568">
    <property type="entry name" value="ThiI"/>
    <property type="match status" value="1"/>
</dbReference>
<organism evidence="5">
    <name type="scientific">marine sediment metagenome</name>
    <dbReference type="NCBI Taxonomy" id="412755"/>
    <lineage>
        <taxon>unclassified sequences</taxon>
        <taxon>metagenomes</taxon>
        <taxon>ecological metagenomes</taxon>
    </lineage>
</organism>
<feature type="domain" description="Thil AANH" evidence="3">
    <location>
        <begin position="13"/>
        <end position="159"/>
    </location>
</feature>
<accession>A0A0F9QG41</accession>
<keyword evidence="2" id="KW-0067">ATP-binding</keyword>
<dbReference type="GO" id="GO:0005524">
    <property type="term" value="F:ATP binding"/>
    <property type="evidence" value="ECO:0007669"/>
    <property type="project" value="UniProtKB-KW"/>
</dbReference>
<comment type="caution">
    <text evidence="5">The sequence shown here is derived from an EMBL/GenBank/DDBJ whole genome shotgun (WGS) entry which is preliminary data.</text>
</comment>
<evidence type="ECO:0000313" key="5">
    <source>
        <dbReference type="EMBL" id="KKN43035.1"/>
    </source>
</evidence>
<sequence>MIDETSINRESLTGLGLVSGGLDSLTSCLLLQLQGIKVIGLNFTSPFCLCDKALRNSECGLNVFDDKLGIKIYSIPKGDDYLEIIRNPKFGHGKNLNPCIDCRIYILNKAQKFQKDIGADFIFTGEVLDQRPKSQRLNALKIVEEESGLAERLVRPLSALHLKPTIYEKQGFIDRSKLMGIRGRSRKLQLELVRKHGLLNDYYACGGCLLTDANFSNRMRDYFKFNKTLKMEDIHILKYGRHFRYKNAKIIVGRDEKENKMLLHLKNPDDLTMEAKDIAGPITIIQGKINEEILDYAAKLTLRYSDLNEMKGTVVYGKIYPEMDKAIITETQNEELIKKFIL</sequence>
<dbReference type="PANTHER" id="PTHR11933:SF6">
    <property type="entry name" value="THIL AANH DOMAIN-CONTAINING PROTEIN"/>
    <property type="match status" value="1"/>
</dbReference>
<dbReference type="Gene3D" id="3.40.50.620">
    <property type="entry name" value="HUPs"/>
    <property type="match status" value="1"/>
</dbReference>
<evidence type="ECO:0000259" key="3">
    <source>
        <dbReference type="Pfam" id="PF02568"/>
    </source>
</evidence>
<dbReference type="GO" id="GO:0004810">
    <property type="term" value="F:CCA tRNA nucleotidyltransferase activity"/>
    <property type="evidence" value="ECO:0007669"/>
    <property type="project" value="InterPro"/>
</dbReference>
<dbReference type="InterPro" id="IPR014729">
    <property type="entry name" value="Rossmann-like_a/b/a_fold"/>
</dbReference>
<reference evidence="5" key="1">
    <citation type="journal article" date="2015" name="Nature">
        <title>Complex archaea that bridge the gap between prokaryotes and eukaryotes.</title>
        <authorList>
            <person name="Spang A."/>
            <person name="Saw J.H."/>
            <person name="Jorgensen S.L."/>
            <person name="Zaremba-Niedzwiedzka K."/>
            <person name="Martijn J."/>
            <person name="Lind A.E."/>
            <person name="van Eijk R."/>
            <person name="Schleper C."/>
            <person name="Guy L."/>
            <person name="Ettema T.J."/>
        </authorList>
    </citation>
    <scope>NUCLEOTIDE SEQUENCE</scope>
</reference>
<dbReference type="EMBL" id="LAZR01001540">
    <property type="protein sequence ID" value="KKN43035.1"/>
    <property type="molecule type" value="Genomic_DNA"/>
</dbReference>
<evidence type="ECO:0000259" key="4">
    <source>
        <dbReference type="Pfam" id="PF18297"/>
    </source>
</evidence>
<protein>
    <submittedName>
        <fullName evidence="5">Uncharacterized protein</fullName>
    </submittedName>
</protein>
<dbReference type="AlphaFoldDB" id="A0A0F9QG41"/>
<evidence type="ECO:0000256" key="2">
    <source>
        <dbReference type="ARBA" id="ARBA00022840"/>
    </source>
</evidence>
<dbReference type="InterPro" id="IPR020536">
    <property type="entry name" value="ThiI_AANH"/>
</dbReference>